<organism evidence="1 2">
    <name type="scientific">Paenibacillus curdlanolyticus YK9</name>
    <dbReference type="NCBI Taxonomy" id="717606"/>
    <lineage>
        <taxon>Bacteria</taxon>
        <taxon>Bacillati</taxon>
        <taxon>Bacillota</taxon>
        <taxon>Bacilli</taxon>
        <taxon>Bacillales</taxon>
        <taxon>Paenibacillaceae</taxon>
        <taxon>Paenibacillus</taxon>
    </lineage>
</organism>
<dbReference type="Proteomes" id="UP000005387">
    <property type="component" value="Unassembled WGS sequence"/>
</dbReference>
<sequence length="285" mass="33610">MSQTTLFSLIKPNKNTDLANLHQKKNYFYSAPWRGWNILALEGYEKDQKTWSKQLSSEHQIDVIFLTVNDFYQEAIYYRNGHQAAWIKLDFDDHESSRYSHLELFLNDLEDQGQYDELSTAIANIEQYPHDPEGYDQFFEACFRLSHLEGIEYEMIFEFEDTSIYSKFHFEFVEKRKTIRPKQVVLSVLSKLLQEKGYDFDPDSPNNTEIMLFRNMADYYKYMSSVGITIRYKGSIEIDFATMEGPKTITDFKYVGEAELRKGLIKAWNQVILAKITEFQATIPE</sequence>
<proteinExistence type="predicted"/>
<dbReference type="EMBL" id="AEDD01000006">
    <property type="protein sequence ID" value="EFM10598.1"/>
    <property type="molecule type" value="Genomic_DNA"/>
</dbReference>
<dbReference type="STRING" id="717606.PaecuDRAFT_2510"/>
<evidence type="ECO:0000313" key="2">
    <source>
        <dbReference type="Proteomes" id="UP000005387"/>
    </source>
</evidence>
<reference evidence="1 2" key="1">
    <citation type="submission" date="2010-07" db="EMBL/GenBank/DDBJ databases">
        <title>The draft genome of Paenibacillus curdlanolyticus YK9.</title>
        <authorList>
            <consortium name="US DOE Joint Genome Institute (JGI-PGF)"/>
            <person name="Lucas S."/>
            <person name="Copeland A."/>
            <person name="Lapidus A."/>
            <person name="Cheng J.-F."/>
            <person name="Bruce D."/>
            <person name="Goodwin L."/>
            <person name="Pitluck S."/>
            <person name="Land M.L."/>
            <person name="Hauser L."/>
            <person name="Chang Y.-J."/>
            <person name="Jeffries C."/>
            <person name="Anderson I.J."/>
            <person name="Johnson E."/>
            <person name="Loganathan U."/>
            <person name="Mulhopadhyay B."/>
            <person name="Kyrpides N."/>
            <person name="Woyke T.J."/>
        </authorList>
    </citation>
    <scope>NUCLEOTIDE SEQUENCE [LARGE SCALE GENOMIC DNA]</scope>
    <source>
        <strain evidence="1 2">YK9</strain>
    </source>
</reference>
<gene>
    <name evidence="1" type="ORF">PaecuDRAFT_2510</name>
</gene>
<dbReference type="AlphaFoldDB" id="E0IA21"/>
<name>E0IA21_9BACL</name>
<evidence type="ECO:0000313" key="1">
    <source>
        <dbReference type="EMBL" id="EFM10598.1"/>
    </source>
</evidence>
<accession>E0IA21</accession>
<keyword evidence="2" id="KW-1185">Reference proteome</keyword>
<dbReference type="RefSeq" id="WP_006038502.1">
    <property type="nucleotide sequence ID" value="NZ_AEDD01000006.1"/>
</dbReference>
<protein>
    <submittedName>
        <fullName evidence="1">Uncharacterized protein</fullName>
    </submittedName>
</protein>